<evidence type="ECO:0000256" key="2">
    <source>
        <dbReference type="SAM" id="Phobius"/>
    </source>
</evidence>
<protein>
    <submittedName>
        <fullName evidence="3">Uncharacterized protein</fullName>
    </submittedName>
</protein>
<evidence type="ECO:0000313" key="3">
    <source>
        <dbReference type="EMBL" id="CRZ00980.1"/>
    </source>
</evidence>
<dbReference type="AlphaFoldDB" id="A0A0H5QGB0"/>
<organism evidence="3">
    <name type="scientific">Spongospora subterranea</name>
    <dbReference type="NCBI Taxonomy" id="70186"/>
    <lineage>
        <taxon>Eukaryota</taxon>
        <taxon>Sar</taxon>
        <taxon>Rhizaria</taxon>
        <taxon>Endomyxa</taxon>
        <taxon>Phytomyxea</taxon>
        <taxon>Plasmodiophorida</taxon>
        <taxon>Plasmodiophoridae</taxon>
        <taxon>Spongospora</taxon>
    </lineage>
</organism>
<keyword evidence="2" id="KW-0472">Membrane</keyword>
<sequence>IIPTSTCLLDCVDITDSESNHANSVDEREQFANQVWESESGAITTQDSGLPEGQSTDDKDGPGNEMDQSEHISGTIPHLGTILVISIGFAVLITIGITVMIFENSRKKRNVLASSTL</sequence>
<keyword evidence="2" id="KW-1133">Transmembrane helix</keyword>
<dbReference type="EMBL" id="HACM01000538">
    <property type="protein sequence ID" value="CRZ00980.1"/>
    <property type="molecule type" value="Transcribed_RNA"/>
</dbReference>
<proteinExistence type="predicted"/>
<name>A0A0H5QGB0_9EUKA</name>
<feature type="transmembrane region" description="Helical" evidence="2">
    <location>
        <begin position="79"/>
        <end position="102"/>
    </location>
</feature>
<accession>A0A0H5QGB0</accession>
<keyword evidence="2" id="KW-0812">Transmembrane</keyword>
<feature type="non-terminal residue" evidence="3">
    <location>
        <position position="1"/>
    </location>
</feature>
<evidence type="ECO:0000256" key="1">
    <source>
        <dbReference type="SAM" id="MobiDB-lite"/>
    </source>
</evidence>
<feature type="region of interest" description="Disordered" evidence="1">
    <location>
        <begin position="19"/>
        <end position="72"/>
    </location>
</feature>
<reference evidence="3" key="1">
    <citation type="submission" date="2015-04" db="EMBL/GenBank/DDBJ databases">
        <title>The genome sequence of the plant pathogenic Rhizarian Plasmodiophora brassicae reveals insights in its biotrophic life cycle and the origin of chitin synthesis.</title>
        <authorList>
            <person name="Schwelm A."/>
            <person name="Fogelqvist J."/>
            <person name="Knaust A."/>
            <person name="Julke S."/>
            <person name="Lilja T."/>
            <person name="Dhandapani V."/>
            <person name="Bonilla-Rosso G."/>
            <person name="Karlsson M."/>
            <person name="Shevchenko A."/>
            <person name="Choi S.R."/>
            <person name="Kim H.G."/>
            <person name="Park J.Y."/>
            <person name="Lim Y.P."/>
            <person name="Ludwig-Muller J."/>
            <person name="Dixelius C."/>
        </authorList>
    </citation>
    <scope>NUCLEOTIDE SEQUENCE</scope>
    <source>
        <tissue evidence="3">Potato root galls</tissue>
    </source>
</reference>
<feature type="compositionally biased region" description="Polar residues" evidence="1">
    <location>
        <begin position="31"/>
        <end position="48"/>
    </location>
</feature>